<organism evidence="7 8">
    <name type="scientific">Hypothenemus hampei</name>
    <name type="common">Coffee berry borer</name>
    <dbReference type="NCBI Taxonomy" id="57062"/>
    <lineage>
        <taxon>Eukaryota</taxon>
        <taxon>Metazoa</taxon>
        <taxon>Ecdysozoa</taxon>
        <taxon>Arthropoda</taxon>
        <taxon>Hexapoda</taxon>
        <taxon>Insecta</taxon>
        <taxon>Pterygota</taxon>
        <taxon>Neoptera</taxon>
        <taxon>Endopterygota</taxon>
        <taxon>Coleoptera</taxon>
        <taxon>Polyphaga</taxon>
        <taxon>Cucujiformia</taxon>
        <taxon>Curculionidae</taxon>
        <taxon>Scolytinae</taxon>
        <taxon>Hypothenemus</taxon>
    </lineage>
</organism>
<feature type="region of interest" description="Disordered" evidence="5">
    <location>
        <begin position="91"/>
        <end position="159"/>
    </location>
</feature>
<sequence>MVKIDYKPGDKVLAKVKGYPPWPALIVENKGKKRYSVLFYGTKETGTIKIEDLYLYSQFKESYVPKYLKRAGYETAVREIEEVIKAELDTSEVQTEDDDYKTNATNKHSDSLVPVRTGKKKTFNKRGSASKRKRNSTAGTAMEESDEPSVKKGKGSLSTGSKVEIDTLIDKEDNGNIVEEPEESIKNNESAEETISNTQKQPEICSSPNTTEPDQVKVYDDAIDKSTDIQMKDTTTDIPDQSKVVLEYSLKNNILYAEHVRKNPEFYKQKPVEYRDSSPDDIVPLILSNGKVYGVKLHNEWPLNYTNEYDRALYDEETAKKVLQIQNAILKDGKVPSDQLIHTSLTSEHIQEIFYARDVENKKVRLERLKRESQFLNWDSQIKSHLGLDKASPELALNNLKNFSTFEKDLDALTFKKHSHVVDTIRRLQKYVGNTEEWTMNQNEYEIFAKKSEQIRTEAEKIYNKMQNIIEESEREDQKGPFWDIFMKSVATFRTNCQDLTENEILSLCSEPGILNISFSWALLNIF</sequence>
<dbReference type="InterPro" id="IPR035441">
    <property type="entry name" value="TFIIS/LEDGF_dom_sf"/>
</dbReference>
<dbReference type="PANTHER" id="PTHR12550">
    <property type="entry name" value="HEPATOMA-DERIVED GROWTH FACTOR-RELATED"/>
    <property type="match status" value="1"/>
</dbReference>
<comment type="caution">
    <text evidence="7">The sequence shown here is derived from an EMBL/GenBank/DDBJ whole genome shotgun (WGS) entry which is preliminary data.</text>
</comment>
<dbReference type="Gene3D" id="2.30.30.140">
    <property type="match status" value="1"/>
</dbReference>
<dbReference type="Pfam" id="PF00855">
    <property type="entry name" value="PWWP"/>
    <property type="match status" value="1"/>
</dbReference>
<dbReference type="InterPro" id="IPR021567">
    <property type="entry name" value="LEDGF_IBD"/>
</dbReference>
<feature type="domain" description="PWWP" evidence="6">
    <location>
        <begin position="8"/>
        <end position="59"/>
    </location>
</feature>
<dbReference type="PANTHER" id="PTHR12550:SF70">
    <property type="entry name" value="JIL-1 ANCHORING AND STABILIZING PROTEIN, ISOFORM A"/>
    <property type="match status" value="1"/>
</dbReference>
<evidence type="ECO:0000256" key="1">
    <source>
        <dbReference type="ARBA" id="ARBA00004123"/>
    </source>
</evidence>
<feature type="region of interest" description="Disordered" evidence="5">
    <location>
        <begin position="181"/>
        <end position="214"/>
    </location>
</feature>
<keyword evidence="3" id="KW-0175">Coiled coil</keyword>
<keyword evidence="4" id="KW-0539">Nucleus</keyword>
<dbReference type="CDD" id="cd05834">
    <property type="entry name" value="PWWP_HRP"/>
    <property type="match status" value="1"/>
</dbReference>
<dbReference type="SUPFAM" id="SSF63748">
    <property type="entry name" value="Tudor/PWWP/MBT"/>
    <property type="match status" value="1"/>
</dbReference>
<feature type="compositionally biased region" description="Polar residues" evidence="5">
    <location>
        <begin position="193"/>
        <end position="213"/>
    </location>
</feature>
<comment type="similarity">
    <text evidence="2">Belongs to the HDGF family.</text>
</comment>
<dbReference type="Proteomes" id="UP001566132">
    <property type="component" value="Unassembled WGS sequence"/>
</dbReference>
<evidence type="ECO:0000313" key="7">
    <source>
        <dbReference type="EMBL" id="KAL1513094.1"/>
    </source>
</evidence>
<dbReference type="SUPFAM" id="SSF140576">
    <property type="entry name" value="HIV integrase-binding domain"/>
    <property type="match status" value="1"/>
</dbReference>
<keyword evidence="8" id="KW-1185">Reference proteome</keyword>
<name>A0ABD1F7X5_HYPHA</name>
<dbReference type="InterPro" id="IPR036218">
    <property type="entry name" value="HIVI-bd_sf"/>
</dbReference>
<protein>
    <recommendedName>
        <fullName evidence="6">PWWP domain-containing protein</fullName>
    </recommendedName>
</protein>
<accession>A0ABD1F7X5</accession>
<dbReference type="EMBL" id="JBDJPC010000002">
    <property type="protein sequence ID" value="KAL1513094.1"/>
    <property type="molecule type" value="Genomic_DNA"/>
</dbReference>
<comment type="subcellular location">
    <subcellularLocation>
        <location evidence="1">Nucleus</location>
    </subcellularLocation>
</comment>
<evidence type="ECO:0000313" key="8">
    <source>
        <dbReference type="Proteomes" id="UP001566132"/>
    </source>
</evidence>
<dbReference type="Pfam" id="PF11467">
    <property type="entry name" value="LEDGF"/>
    <property type="match status" value="1"/>
</dbReference>
<evidence type="ECO:0000256" key="2">
    <source>
        <dbReference type="ARBA" id="ARBA00005309"/>
    </source>
</evidence>
<proteinExistence type="inferred from homology"/>
<gene>
    <name evidence="7" type="ORF">ABEB36_002562</name>
</gene>
<dbReference type="AlphaFoldDB" id="A0ABD1F7X5"/>
<dbReference type="GO" id="GO:0005634">
    <property type="term" value="C:nucleus"/>
    <property type="evidence" value="ECO:0007669"/>
    <property type="project" value="UniProtKB-SubCell"/>
</dbReference>
<reference evidence="7 8" key="1">
    <citation type="submission" date="2024-05" db="EMBL/GenBank/DDBJ databases">
        <title>Genetic variation in Jamaican populations of the coffee berry borer (Hypothenemus hampei).</title>
        <authorList>
            <person name="Errbii M."/>
            <person name="Myrie A."/>
        </authorList>
    </citation>
    <scope>NUCLEOTIDE SEQUENCE [LARGE SCALE GENOMIC DNA]</scope>
    <source>
        <strain evidence="7">JA-Hopewell-2020-01-JO</strain>
        <tissue evidence="7">Whole body</tissue>
    </source>
</reference>
<dbReference type="PROSITE" id="PS50812">
    <property type="entry name" value="PWWP"/>
    <property type="match status" value="1"/>
</dbReference>
<dbReference type="Gene3D" id="1.20.930.10">
    <property type="entry name" value="Conserved domain common to transcription factors TFIIS, elongin A, CRSP70"/>
    <property type="match status" value="1"/>
</dbReference>
<dbReference type="InterPro" id="IPR000313">
    <property type="entry name" value="PWWP_dom"/>
</dbReference>
<feature type="compositionally biased region" description="Basic residues" evidence="5">
    <location>
        <begin position="117"/>
        <end position="135"/>
    </location>
</feature>
<dbReference type="SMART" id="SM00293">
    <property type="entry name" value="PWWP"/>
    <property type="match status" value="1"/>
</dbReference>
<evidence type="ECO:0000256" key="3">
    <source>
        <dbReference type="ARBA" id="ARBA00023054"/>
    </source>
</evidence>
<evidence type="ECO:0000256" key="5">
    <source>
        <dbReference type="SAM" id="MobiDB-lite"/>
    </source>
</evidence>
<evidence type="ECO:0000256" key="4">
    <source>
        <dbReference type="ARBA" id="ARBA00023242"/>
    </source>
</evidence>
<evidence type="ECO:0000259" key="6">
    <source>
        <dbReference type="PROSITE" id="PS50812"/>
    </source>
</evidence>